<name>A0A0A8YC07_ARUDO</name>
<protein>
    <submittedName>
        <fullName evidence="1">Uncharacterized protein</fullName>
    </submittedName>
</protein>
<reference evidence="1" key="2">
    <citation type="journal article" date="2015" name="Data Brief">
        <title>Shoot transcriptome of the giant reed, Arundo donax.</title>
        <authorList>
            <person name="Barrero R.A."/>
            <person name="Guerrero F.D."/>
            <person name="Moolhuijzen P."/>
            <person name="Goolsby J.A."/>
            <person name="Tidwell J."/>
            <person name="Bellgard S.E."/>
            <person name="Bellgard M.I."/>
        </authorList>
    </citation>
    <scope>NUCLEOTIDE SEQUENCE</scope>
    <source>
        <tissue evidence="1">Shoot tissue taken approximately 20 cm above the soil surface</tissue>
    </source>
</reference>
<organism evidence="1">
    <name type="scientific">Arundo donax</name>
    <name type="common">Giant reed</name>
    <name type="synonym">Donax arundinaceus</name>
    <dbReference type="NCBI Taxonomy" id="35708"/>
    <lineage>
        <taxon>Eukaryota</taxon>
        <taxon>Viridiplantae</taxon>
        <taxon>Streptophyta</taxon>
        <taxon>Embryophyta</taxon>
        <taxon>Tracheophyta</taxon>
        <taxon>Spermatophyta</taxon>
        <taxon>Magnoliopsida</taxon>
        <taxon>Liliopsida</taxon>
        <taxon>Poales</taxon>
        <taxon>Poaceae</taxon>
        <taxon>PACMAD clade</taxon>
        <taxon>Arundinoideae</taxon>
        <taxon>Arundineae</taxon>
        <taxon>Arundo</taxon>
    </lineage>
</organism>
<dbReference type="AlphaFoldDB" id="A0A0A8YC07"/>
<reference evidence="1" key="1">
    <citation type="submission" date="2014-09" db="EMBL/GenBank/DDBJ databases">
        <authorList>
            <person name="Magalhaes I.L.F."/>
            <person name="Oliveira U."/>
            <person name="Santos F.R."/>
            <person name="Vidigal T.H.D.A."/>
            <person name="Brescovit A.D."/>
            <person name="Santos A.J."/>
        </authorList>
    </citation>
    <scope>NUCLEOTIDE SEQUENCE</scope>
    <source>
        <tissue evidence="1">Shoot tissue taken approximately 20 cm above the soil surface</tissue>
    </source>
</reference>
<proteinExistence type="predicted"/>
<dbReference type="EMBL" id="GBRH01274399">
    <property type="protein sequence ID" value="JAD23496.1"/>
    <property type="molecule type" value="Transcribed_RNA"/>
</dbReference>
<evidence type="ECO:0000313" key="1">
    <source>
        <dbReference type="EMBL" id="JAD23496.1"/>
    </source>
</evidence>
<accession>A0A0A8YC07</accession>
<sequence length="49" mass="5402">MTNCFSHEFCNNPVSQTSPCSNSNMTLTEEESLGSSSSLSLWLHYCPCP</sequence>